<sequence>MNPLRIVRVADAFDIFTARGCQLFTNINRVFGWNVFTCFVQFCPYFLVACFCLAYRWLILQRLRVRMMFSCVLFHCFRRCWFICQFACRLLFFFITLKSPCLNIPQTFARLTKPCCIFFMGCWGVIRHIFVPVRIANTMNGKKAFAPRSAKIRITGLENYTRCGVALKLDLVANPGQLELERHAARSAAWLFVTKGCLKYSGDLVRVTQIINGG</sequence>
<feature type="transmembrane region" description="Helical" evidence="1">
    <location>
        <begin position="80"/>
        <end position="97"/>
    </location>
</feature>
<proteinExistence type="predicted"/>
<dbReference type="Proteomes" id="UP000281393">
    <property type="component" value="Chromosome"/>
</dbReference>
<keyword evidence="1" id="KW-0472">Membrane</keyword>
<name>A0A447JJN0_SALET</name>
<reference evidence="2 3" key="1">
    <citation type="submission" date="2018-12" db="EMBL/GenBank/DDBJ databases">
        <authorList>
            <consortium name="Pathogen Informatics"/>
        </authorList>
    </citation>
    <scope>NUCLEOTIDE SEQUENCE [LARGE SCALE GENOMIC DNA]</scope>
    <source>
        <strain evidence="2 3">NCTC7102</strain>
    </source>
</reference>
<dbReference type="AlphaFoldDB" id="A0A447JJN0"/>
<feature type="transmembrane region" description="Helical" evidence="1">
    <location>
        <begin position="33"/>
        <end position="59"/>
    </location>
</feature>
<keyword evidence="1" id="KW-1133">Transmembrane helix</keyword>
<accession>A0A447JJN0</accession>
<feature type="transmembrane region" description="Helical" evidence="1">
    <location>
        <begin position="117"/>
        <end position="136"/>
    </location>
</feature>
<keyword evidence="1" id="KW-0812">Transmembrane</keyword>
<dbReference type="InterPro" id="IPR023346">
    <property type="entry name" value="Lysozyme-like_dom_sf"/>
</dbReference>
<protein>
    <submittedName>
        <fullName evidence="2">Lytic enzyme</fullName>
    </submittedName>
</protein>
<dbReference type="Gene3D" id="1.10.530.10">
    <property type="match status" value="1"/>
</dbReference>
<dbReference type="EMBL" id="LR133909">
    <property type="protein sequence ID" value="VDY42982.1"/>
    <property type="molecule type" value="Genomic_DNA"/>
</dbReference>
<gene>
    <name evidence="2" type="ORF">NCTC7102_03531</name>
</gene>
<organism evidence="2 3">
    <name type="scientific">Salmonella enterica subsp. enterica serovar Daytona</name>
    <dbReference type="NCBI Taxonomy" id="1962639"/>
    <lineage>
        <taxon>Bacteria</taxon>
        <taxon>Pseudomonadati</taxon>
        <taxon>Pseudomonadota</taxon>
        <taxon>Gammaproteobacteria</taxon>
        <taxon>Enterobacterales</taxon>
        <taxon>Enterobacteriaceae</taxon>
        <taxon>Salmonella</taxon>
    </lineage>
</organism>
<evidence type="ECO:0000313" key="2">
    <source>
        <dbReference type="EMBL" id="VDY42982.1"/>
    </source>
</evidence>
<evidence type="ECO:0000313" key="3">
    <source>
        <dbReference type="Proteomes" id="UP000281393"/>
    </source>
</evidence>
<evidence type="ECO:0000256" key="1">
    <source>
        <dbReference type="SAM" id="Phobius"/>
    </source>
</evidence>
<dbReference type="SUPFAM" id="SSF53955">
    <property type="entry name" value="Lysozyme-like"/>
    <property type="match status" value="1"/>
</dbReference>